<feature type="signal peptide" evidence="1">
    <location>
        <begin position="1"/>
        <end position="16"/>
    </location>
</feature>
<proteinExistence type="predicted"/>
<dbReference type="EMBL" id="JAOYFB010000036">
    <property type="protein sequence ID" value="KAK4019952.1"/>
    <property type="molecule type" value="Genomic_DNA"/>
</dbReference>
<keyword evidence="3" id="KW-1185">Reference proteome</keyword>
<sequence length="83" mass="9183">MTVLFLFPCGLQVAQTGQVFSILYRLANGIGRRLHQNAEDQSPFSTNPLKLTSELLDGHKILSTVNRSNTKKTESEGAKTCNF</sequence>
<evidence type="ECO:0000313" key="2">
    <source>
        <dbReference type="EMBL" id="KAK4019952.1"/>
    </source>
</evidence>
<comment type="caution">
    <text evidence="2">The sequence shown here is derived from an EMBL/GenBank/DDBJ whole genome shotgun (WGS) entry which is preliminary data.</text>
</comment>
<protein>
    <recommendedName>
        <fullName evidence="4">Secreted protein</fullName>
    </recommendedName>
</protein>
<accession>A0ABR0A483</accession>
<name>A0ABR0A483_9CRUS</name>
<evidence type="ECO:0008006" key="4">
    <source>
        <dbReference type="Google" id="ProtNLM"/>
    </source>
</evidence>
<dbReference type="Proteomes" id="UP001234178">
    <property type="component" value="Unassembled WGS sequence"/>
</dbReference>
<keyword evidence="1" id="KW-0732">Signal</keyword>
<gene>
    <name evidence="2" type="ORF">OUZ56_001950</name>
</gene>
<feature type="chain" id="PRO_5046654626" description="Secreted protein" evidence="1">
    <location>
        <begin position="17"/>
        <end position="83"/>
    </location>
</feature>
<evidence type="ECO:0000256" key="1">
    <source>
        <dbReference type="SAM" id="SignalP"/>
    </source>
</evidence>
<evidence type="ECO:0000313" key="3">
    <source>
        <dbReference type="Proteomes" id="UP001234178"/>
    </source>
</evidence>
<reference evidence="2 3" key="1">
    <citation type="journal article" date="2023" name="Nucleic Acids Res.">
        <title>The hologenome of Daphnia magna reveals possible DNA methylation and microbiome-mediated evolution of the host genome.</title>
        <authorList>
            <person name="Chaturvedi A."/>
            <person name="Li X."/>
            <person name="Dhandapani V."/>
            <person name="Marshall H."/>
            <person name="Kissane S."/>
            <person name="Cuenca-Cambronero M."/>
            <person name="Asole G."/>
            <person name="Calvet F."/>
            <person name="Ruiz-Romero M."/>
            <person name="Marangio P."/>
            <person name="Guigo R."/>
            <person name="Rago D."/>
            <person name="Mirbahai L."/>
            <person name="Eastwood N."/>
            <person name="Colbourne J.K."/>
            <person name="Zhou J."/>
            <person name="Mallon E."/>
            <person name="Orsini L."/>
        </authorList>
    </citation>
    <scope>NUCLEOTIDE SEQUENCE [LARGE SCALE GENOMIC DNA]</scope>
    <source>
        <strain evidence="2">LRV0_1</strain>
    </source>
</reference>
<organism evidence="2 3">
    <name type="scientific">Daphnia magna</name>
    <dbReference type="NCBI Taxonomy" id="35525"/>
    <lineage>
        <taxon>Eukaryota</taxon>
        <taxon>Metazoa</taxon>
        <taxon>Ecdysozoa</taxon>
        <taxon>Arthropoda</taxon>
        <taxon>Crustacea</taxon>
        <taxon>Branchiopoda</taxon>
        <taxon>Diplostraca</taxon>
        <taxon>Cladocera</taxon>
        <taxon>Anomopoda</taxon>
        <taxon>Daphniidae</taxon>
        <taxon>Daphnia</taxon>
    </lineage>
</organism>